<dbReference type="AlphaFoldDB" id="A0A096AMS1"/>
<evidence type="ECO:0000256" key="4">
    <source>
        <dbReference type="ARBA" id="ARBA00023172"/>
    </source>
</evidence>
<dbReference type="GO" id="GO:0015074">
    <property type="term" value="P:DNA integration"/>
    <property type="evidence" value="ECO:0007669"/>
    <property type="project" value="UniProtKB-KW"/>
</dbReference>
<dbReference type="Pfam" id="PF14657">
    <property type="entry name" value="Arm-DNA-bind_4"/>
    <property type="match status" value="1"/>
</dbReference>
<dbReference type="RefSeq" id="WP_038150996.1">
    <property type="nucleotide sequence ID" value="NZ_JRNT01000005.1"/>
</dbReference>
<dbReference type="SUPFAM" id="SSF56349">
    <property type="entry name" value="DNA breaking-rejoining enzymes"/>
    <property type="match status" value="1"/>
</dbReference>
<dbReference type="InterPro" id="IPR050090">
    <property type="entry name" value="Tyrosine_recombinase_XerCD"/>
</dbReference>
<evidence type="ECO:0000256" key="3">
    <source>
        <dbReference type="ARBA" id="ARBA00023125"/>
    </source>
</evidence>
<evidence type="ECO:0000256" key="2">
    <source>
        <dbReference type="ARBA" id="ARBA00022908"/>
    </source>
</evidence>
<dbReference type="InterPro" id="IPR013762">
    <property type="entry name" value="Integrase-like_cat_sf"/>
</dbReference>
<gene>
    <name evidence="6" type="ORF">HMPREF0872_00475</name>
</gene>
<sequence>MASYSISTRQKDKNWQVIVSYKDRYGRWRQKSKQGFLTKRTAKDYGDIIVKEIKENLLLTNNEELANITFLEFSKIYFNDVKDTLRANSLITYQNLIKYVSPLYNLQLHEITPLIINTTLKNITSSTTSKKFIVSILKRIFSHAIKEYNLLSKNPVTATVPSEKINKPIRVITNEELDLYYNTISTSNQIYVAIKILQYTGIRIGELFALTQDDIDYKEMTISINKQFVTVGKNKNGIGPLKTKNSYRTIPIPKSLAVILSEYTSTCTTDRIITYKSTNALRKHIKKHINNHAPHDFRHTYATKLLANGMDVKTVAALLGDTVTTVINTYIHYSDEMRQSAKKDIQRIFD</sequence>
<dbReference type="InterPro" id="IPR010998">
    <property type="entry name" value="Integrase_recombinase_N"/>
</dbReference>
<keyword evidence="4" id="KW-0233">DNA recombination</keyword>
<dbReference type="Pfam" id="PF14659">
    <property type="entry name" value="Phage_int_SAM_3"/>
    <property type="match status" value="1"/>
</dbReference>
<dbReference type="PROSITE" id="PS51898">
    <property type="entry name" value="TYR_RECOMBINASE"/>
    <property type="match status" value="1"/>
</dbReference>
<dbReference type="Pfam" id="PF00589">
    <property type="entry name" value="Phage_integrase"/>
    <property type="match status" value="1"/>
</dbReference>
<dbReference type="PANTHER" id="PTHR30349">
    <property type="entry name" value="PHAGE INTEGRASE-RELATED"/>
    <property type="match status" value="1"/>
</dbReference>
<dbReference type="Gene3D" id="1.10.150.130">
    <property type="match status" value="1"/>
</dbReference>
<name>A0A096AMS1_9FIRM</name>
<proteinExistence type="inferred from homology"/>
<evidence type="ECO:0000313" key="6">
    <source>
        <dbReference type="EMBL" id="KGF48110.1"/>
    </source>
</evidence>
<evidence type="ECO:0000313" key="7">
    <source>
        <dbReference type="Proteomes" id="UP000029628"/>
    </source>
</evidence>
<dbReference type="InterPro" id="IPR011010">
    <property type="entry name" value="DNA_brk_join_enz"/>
</dbReference>
<dbReference type="eggNOG" id="COG0582">
    <property type="taxonomic scope" value="Bacteria"/>
</dbReference>
<organism evidence="6 7">
    <name type="scientific">Veillonella montpellierensis DNF00314</name>
    <dbReference type="NCBI Taxonomy" id="1401067"/>
    <lineage>
        <taxon>Bacteria</taxon>
        <taxon>Bacillati</taxon>
        <taxon>Bacillota</taxon>
        <taxon>Negativicutes</taxon>
        <taxon>Veillonellales</taxon>
        <taxon>Veillonellaceae</taxon>
        <taxon>Veillonella</taxon>
    </lineage>
</organism>
<keyword evidence="7" id="KW-1185">Reference proteome</keyword>
<dbReference type="InterPro" id="IPR004107">
    <property type="entry name" value="Integrase_SAM-like_N"/>
</dbReference>
<dbReference type="InterPro" id="IPR028259">
    <property type="entry name" value="AP2-like_int_N"/>
</dbReference>
<dbReference type="PANTHER" id="PTHR30349:SF64">
    <property type="entry name" value="PROPHAGE INTEGRASE INTD-RELATED"/>
    <property type="match status" value="1"/>
</dbReference>
<feature type="domain" description="Tyr recombinase" evidence="5">
    <location>
        <begin position="167"/>
        <end position="343"/>
    </location>
</feature>
<keyword evidence="3" id="KW-0238">DNA-binding</keyword>
<comment type="caution">
    <text evidence="6">The sequence shown here is derived from an EMBL/GenBank/DDBJ whole genome shotgun (WGS) entry which is preliminary data.</text>
</comment>
<dbReference type="CDD" id="cd01189">
    <property type="entry name" value="INT_ICEBs1_C_like"/>
    <property type="match status" value="1"/>
</dbReference>
<dbReference type="GO" id="GO:0006310">
    <property type="term" value="P:DNA recombination"/>
    <property type="evidence" value="ECO:0007669"/>
    <property type="project" value="UniProtKB-KW"/>
</dbReference>
<dbReference type="Gene3D" id="1.10.443.10">
    <property type="entry name" value="Intergrase catalytic core"/>
    <property type="match status" value="1"/>
</dbReference>
<dbReference type="Proteomes" id="UP000029628">
    <property type="component" value="Unassembled WGS sequence"/>
</dbReference>
<protein>
    <recommendedName>
        <fullName evidence="5">Tyr recombinase domain-containing protein</fullName>
    </recommendedName>
</protein>
<comment type="similarity">
    <text evidence="1">Belongs to the 'phage' integrase family.</text>
</comment>
<keyword evidence="2" id="KW-0229">DNA integration</keyword>
<accession>A0A096AMS1</accession>
<dbReference type="InterPro" id="IPR002104">
    <property type="entry name" value="Integrase_catalytic"/>
</dbReference>
<dbReference type="EMBL" id="JRNT01000005">
    <property type="protein sequence ID" value="KGF48110.1"/>
    <property type="molecule type" value="Genomic_DNA"/>
</dbReference>
<reference evidence="6 7" key="1">
    <citation type="submission" date="2014-07" db="EMBL/GenBank/DDBJ databases">
        <authorList>
            <person name="McCorrison J."/>
            <person name="Sanka R."/>
            <person name="Torralba M."/>
            <person name="Gillis M."/>
            <person name="Haft D.H."/>
            <person name="Methe B."/>
            <person name="Sutton G."/>
            <person name="Nelson K.E."/>
        </authorList>
    </citation>
    <scope>NUCLEOTIDE SEQUENCE [LARGE SCALE GENOMIC DNA]</scope>
    <source>
        <strain evidence="6 7">DNF00314</strain>
    </source>
</reference>
<evidence type="ECO:0000256" key="1">
    <source>
        <dbReference type="ARBA" id="ARBA00008857"/>
    </source>
</evidence>
<evidence type="ECO:0000259" key="5">
    <source>
        <dbReference type="PROSITE" id="PS51898"/>
    </source>
</evidence>
<dbReference type="GO" id="GO:0003677">
    <property type="term" value="F:DNA binding"/>
    <property type="evidence" value="ECO:0007669"/>
    <property type="project" value="UniProtKB-KW"/>
</dbReference>